<accession>A0A8X6TG92</accession>
<comment type="caution">
    <text evidence="1">The sequence shown here is derived from an EMBL/GenBank/DDBJ whole genome shotgun (WGS) entry which is preliminary data.</text>
</comment>
<evidence type="ECO:0000313" key="2">
    <source>
        <dbReference type="Proteomes" id="UP000887013"/>
    </source>
</evidence>
<organism evidence="1 2">
    <name type="scientific">Nephila pilipes</name>
    <name type="common">Giant wood spider</name>
    <name type="synonym">Nephila maculata</name>
    <dbReference type="NCBI Taxonomy" id="299642"/>
    <lineage>
        <taxon>Eukaryota</taxon>
        <taxon>Metazoa</taxon>
        <taxon>Ecdysozoa</taxon>
        <taxon>Arthropoda</taxon>
        <taxon>Chelicerata</taxon>
        <taxon>Arachnida</taxon>
        <taxon>Araneae</taxon>
        <taxon>Araneomorphae</taxon>
        <taxon>Entelegynae</taxon>
        <taxon>Araneoidea</taxon>
        <taxon>Nephilidae</taxon>
        <taxon>Nephila</taxon>
    </lineage>
</organism>
<proteinExistence type="predicted"/>
<gene>
    <name evidence="1" type="ORF">NPIL_493041</name>
</gene>
<dbReference type="EMBL" id="BMAW01103087">
    <property type="protein sequence ID" value="GFT07399.1"/>
    <property type="molecule type" value="Genomic_DNA"/>
</dbReference>
<sequence length="89" mass="9345">MSILISSWCFVKNNSVSSWEASVGRESVIDPTAVAAGFTEDSPFAFSSTAFAVEGGGEVVGSLSASLVSMFDAMSRAQYEDGKPYGPQH</sequence>
<evidence type="ECO:0000313" key="1">
    <source>
        <dbReference type="EMBL" id="GFT07399.1"/>
    </source>
</evidence>
<protein>
    <submittedName>
        <fullName evidence="1">Uncharacterized protein</fullName>
    </submittedName>
</protein>
<name>A0A8X6TG92_NEPPI</name>
<keyword evidence="2" id="KW-1185">Reference proteome</keyword>
<reference evidence="1" key="1">
    <citation type="submission" date="2020-08" db="EMBL/GenBank/DDBJ databases">
        <title>Multicomponent nature underlies the extraordinary mechanical properties of spider dragline silk.</title>
        <authorList>
            <person name="Kono N."/>
            <person name="Nakamura H."/>
            <person name="Mori M."/>
            <person name="Yoshida Y."/>
            <person name="Ohtoshi R."/>
            <person name="Malay A.D."/>
            <person name="Moran D.A.P."/>
            <person name="Tomita M."/>
            <person name="Numata K."/>
            <person name="Arakawa K."/>
        </authorList>
    </citation>
    <scope>NUCLEOTIDE SEQUENCE</scope>
</reference>
<dbReference type="AlphaFoldDB" id="A0A8X6TG92"/>
<dbReference type="Proteomes" id="UP000887013">
    <property type="component" value="Unassembled WGS sequence"/>
</dbReference>